<dbReference type="InterPro" id="IPR002939">
    <property type="entry name" value="DnaJ_C"/>
</dbReference>
<dbReference type="CDD" id="cd10719">
    <property type="entry name" value="DnaJ_zf"/>
    <property type="match status" value="1"/>
</dbReference>
<keyword evidence="17" id="KW-1185">Reference proteome</keyword>
<dbReference type="SUPFAM" id="SSF49493">
    <property type="entry name" value="HSP40/DnaJ peptide-binding domain"/>
    <property type="match status" value="2"/>
</dbReference>
<dbReference type="CDD" id="cd10747">
    <property type="entry name" value="DnaJ_C"/>
    <property type="match status" value="1"/>
</dbReference>
<proteinExistence type="inferred from homology"/>
<evidence type="ECO:0000313" key="17">
    <source>
        <dbReference type="Proteomes" id="UP000694399"/>
    </source>
</evidence>
<keyword evidence="10" id="KW-0449">Lipoprotein</keyword>
<dbReference type="AlphaFoldDB" id="A0A8C8XZF9"/>
<keyword evidence="5" id="KW-0677">Repeat</keyword>
<keyword evidence="8" id="KW-0472">Membrane</keyword>
<feature type="region of interest" description="Disordered" evidence="13">
    <location>
        <begin position="51"/>
        <end position="105"/>
    </location>
</feature>
<dbReference type="SUPFAM" id="SSF46565">
    <property type="entry name" value="Chaperone J-domain"/>
    <property type="match status" value="1"/>
</dbReference>
<dbReference type="Gene3D" id="2.10.230.10">
    <property type="entry name" value="Heat shock protein DnaJ, cysteine-rich domain"/>
    <property type="match status" value="1"/>
</dbReference>
<dbReference type="GO" id="GO:0008270">
    <property type="term" value="F:zinc ion binding"/>
    <property type="evidence" value="ECO:0007669"/>
    <property type="project" value="UniProtKB-KW"/>
</dbReference>
<dbReference type="InterPro" id="IPR012724">
    <property type="entry name" value="DnaJ"/>
</dbReference>
<dbReference type="GO" id="GO:0030544">
    <property type="term" value="F:Hsp70 protein binding"/>
    <property type="evidence" value="ECO:0007669"/>
    <property type="project" value="InterPro"/>
</dbReference>
<evidence type="ECO:0000256" key="10">
    <source>
        <dbReference type="ARBA" id="ARBA00023288"/>
    </source>
</evidence>
<dbReference type="FunFam" id="1.10.287.110:FF:000014">
    <property type="entry name" value="dnaJ homolog subfamily A member 1"/>
    <property type="match status" value="1"/>
</dbReference>
<dbReference type="GO" id="GO:0005524">
    <property type="term" value="F:ATP binding"/>
    <property type="evidence" value="ECO:0007669"/>
    <property type="project" value="InterPro"/>
</dbReference>
<feature type="region of interest" description="Disordered" evidence="13">
    <location>
        <begin position="119"/>
        <end position="211"/>
    </location>
</feature>
<sequence length="608" mass="67623">MQDTALSWETWKRGYSHLRGVTAHICGVSLLTLGGFQEFPGVRSGEATVHSWGQQSSSTHIRQASRSPLPCKRPTAGGGGGGRPPPGLGNCTPPPPRRRPPVRSNPLKDAAAHLWPLRAPLPLPHRGRPHPWARQGAEPGTKLAQSHPSGHGSRRRDPSGCLVFRRARRRPRTPKPPSQPPDMARGGDQSWRPRESDGQPEERTAQNSRAKMVKETQYYDILGVKPSASPEEIKKAYRKLALKYHPDKNPDEGEKFKLISQAYEVLSDPKKRDIYDQGGEQAIKEGGSGSPSFSSPMDIFDMFFGGGGRMARERRGKNVVHQLSVTLEDLYNGVTKKLALQKNVICEKCEGVGGKKGSVEKCPLCKGRGMQVHIQQVGPGVVQQIQTVCVECKGQGERISPRDRCEICSGAKVTREKKIIEVHVEKGMKDGQKILFHGEGDQEPELEPGDVIIVLDQKDHSVFQRRGHDLIMKMKIQLSEALCGFKKMIKTLDDRVLVITSKAGEVIKHGDLKCVHDEGMPIYKAPLEKGTLIIQFLVTFPEKHWLPPDKLPQLEALLPPRHKVRVTDDMDQVELKEFDPSEQGWRQHREAYEDDDDGPRAGVQCQTA</sequence>
<keyword evidence="9" id="KW-0143">Chaperone</keyword>
<dbReference type="InterPro" id="IPR044713">
    <property type="entry name" value="DNJA1/2-like"/>
</dbReference>
<dbReference type="HAMAP" id="MF_01152">
    <property type="entry name" value="DnaJ"/>
    <property type="match status" value="1"/>
</dbReference>
<dbReference type="SMART" id="SM00271">
    <property type="entry name" value="DnaJ"/>
    <property type="match status" value="1"/>
</dbReference>
<dbReference type="PRINTS" id="PR00625">
    <property type="entry name" value="JDOMAIN"/>
</dbReference>
<dbReference type="InterPro" id="IPR008971">
    <property type="entry name" value="HSP40/DnaJ_pept-bd"/>
</dbReference>
<dbReference type="Pfam" id="PF00226">
    <property type="entry name" value="DnaJ"/>
    <property type="match status" value="1"/>
</dbReference>
<dbReference type="InterPro" id="IPR018253">
    <property type="entry name" value="DnaJ_domain_CS"/>
</dbReference>
<evidence type="ECO:0000256" key="11">
    <source>
        <dbReference type="ARBA" id="ARBA00023289"/>
    </source>
</evidence>
<dbReference type="InterPro" id="IPR036869">
    <property type="entry name" value="J_dom_sf"/>
</dbReference>
<dbReference type="InterPro" id="IPR036410">
    <property type="entry name" value="HSP_DnaJ_Cys-rich_dom_sf"/>
</dbReference>
<protein>
    <submittedName>
        <fullName evidence="16">DnaJ heat shock protein family (Hsp40) member A4</fullName>
    </submittedName>
</protein>
<evidence type="ECO:0000256" key="1">
    <source>
        <dbReference type="ARBA" id="ARBA00004635"/>
    </source>
</evidence>
<dbReference type="InterPro" id="IPR001305">
    <property type="entry name" value="HSP_DnaJ_Cys-rich_dom"/>
</dbReference>
<accession>A0A8C8XZF9</accession>
<dbReference type="FunFam" id="2.10.230.10:FF:000005">
    <property type="entry name" value="DnaJ homolog subfamily A member 1"/>
    <property type="match status" value="1"/>
</dbReference>
<feature type="domain" description="CR-type" evidence="15">
    <location>
        <begin position="333"/>
        <end position="417"/>
    </location>
</feature>
<dbReference type="Pfam" id="PF00684">
    <property type="entry name" value="DnaJ_CXXCXGXG"/>
    <property type="match status" value="1"/>
</dbReference>
<comment type="subcellular location">
    <subcellularLocation>
        <location evidence="1">Membrane</location>
        <topology evidence="1">Lipid-anchor</topology>
    </subcellularLocation>
</comment>
<evidence type="ECO:0000256" key="2">
    <source>
        <dbReference type="ARBA" id="ARBA00022481"/>
    </source>
</evidence>
<dbReference type="CDD" id="cd06257">
    <property type="entry name" value="DnaJ"/>
    <property type="match status" value="1"/>
</dbReference>
<keyword evidence="7 12" id="KW-0862">Zinc</keyword>
<keyword evidence="2" id="KW-0488">Methylation</keyword>
<evidence type="ECO:0000256" key="8">
    <source>
        <dbReference type="ARBA" id="ARBA00023136"/>
    </source>
</evidence>
<evidence type="ECO:0000256" key="5">
    <source>
        <dbReference type="ARBA" id="ARBA00022737"/>
    </source>
</evidence>
<dbReference type="PANTHER" id="PTHR43888">
    <property type="entry name" value="DNAJ-LIKE-2, ISOFORM A-RELATED"/>
    <property type="match status" value="1"/>
</dbReference>
<dbReference type="Ensembl" id="ENSPLOT00000026540.1">
    <property type="protein sequence ID" value="ENSPLOP00000024026.1"/>
    <property type="gene ID" value="ENSPLOG00000017664.1"/>
</dbReference>
<gene>
    <name evidence="16" type="primary">DNAJA4</name>
</gene>
<dbReference type="PROSITE" id="PS50076">
    <property type="entry name" value="DNAJ_2"/>
    <property type="match status" value="1"/>
</dbReference>
<dbReference type="PROSITE" id="PS00636">
    <property type="entry name" value="DNAJ_1"/>
    <property type="match status" value="1"/>
</dbReference>
<evidence type="ECO:0000259" key="14">
    <source>
        <dbReference type="PROSITE" id="PS50076"/>
    </source>
</evidence>
<dbReference type="Gene3D" id="1.10.287.110">
    <property type="entry name" value="DnaJ domain"/>
    <property type="match status" value="1"/>
</dbReference>
<dbReference type="OMA" id="MPICEAP"/>
<dbReference type="GO" id="GO:0016020">
    <property type="term" value="C:membrane"/>
    <property type="evidence" value="ECO:0007669"/>
    <property type="project" value="UniProtKB-SubCell"/>
</dbReference>
<evidence type="ECO:0000259" key="15">
    <source>
        <dbReference type="PROSITE" id="PS51188"/>
    </source>
</evidence>
<dbReference type="GO" id="GO:0009408">
    <property type="term" value="P:response to heat"/>
    <property type="evidence" value="ECO:0007669"/>
    <property type="project" value="InterPro"/>
</dbReference>
<evidence type="ECO:0000256" key="6">
    <source>
        <dbReference type="ARBA" id="ARBA00022771"/>
    </source>
</evidence>
<evidence type="ECO:0000256" key="13">
    <source>
        <dbReference type="SAM" id="MobiDB-lite"/>
    </source>
</evidence>
<dbReference type="Pfam" id="PF01556">
    <property type="entry name" value="DnaJ_C"/>
    <property type="match status" value="1"/>
</dbReference>
<organism evidence="16 17">
    <name type="scientific">Panthera leo</name>
    <name type="common">Lion</name>
    <dbReference type="NCBI Taxonomy" id="9689"/>
    <lineage>
        <taxon>Eukaryota</taxon>
        <taxon>Metazoa</taxon>
        <taxon>Chordata</taxon>
        <taxon>Craniata</taxon>
        <taxon>Vertebrata</taxon>
        <taxon>Euteleostomi</taxon>
        <taxon>Mammalia</taxon>
        <taxon>Eutheria</taxon>
        <taxon>Laurasiatheria</taxon>
        <taxon>Carnivora</taxon>
        <taxon>Feliformia</taxon>
        <taxon>Felidae</taxon>
        <taxon>Pantherinae</taxon>
        <taxon>Panthera</taxon>
    </lineage>
</organism>
<evidence type="ECO:0000256" key="7">
    <source>
        <dbReference type="ARBA" id="ARBA00022833"/>
    </source>
</evidence>
<feature type="compositionally biased region" description="Basic and acidic residues" evidence="13">
    <location>
        <begin position="191"/>
        <end position="204"/>
    </location>
</feature>
<feature type="compositionally biased region" description="Basic and acidic residues" evidence="13">
    <location>
        <begin position="568"/>
        <end position="591"/>
    </location>
</feature>
<keyword evidence="4 12" id="KW-0479">Metal-binding</keyword>
<dbReference type="GO" id="GO:0051082">
    <property type="term" value="F:unfolded protein binding"/>
    <property type="evidence" value="ECO:0007669"/>
    <property type="project" value="InterPro"/>
</dbReference>
<feature type="compositionally biased region" description="Pro residues" evidence="13">
    <location>
        <begin position="83"/>
        <end position="95"/>
    </location>
</feature>
<dbReference type="InterPro" id="IPR001623">
    <property type="entry name" value="DnaJ_domain"/>
</dbReference>
<reference evidence="16" key="2">
    <citation type="submission" date="2025-09" db="UniProtKB">
        <authorList>
            <consortium name="Ensembl"/>
        </authorList>
    </citation>
    <scope>IDENTIFICATION</scope>
</reference>
<name>A0A8C8XZF9_PANLE</name>
<dbReference type="PROSITE" id="PS51188">
    <property type="entry name" value="ZF_CR"/>
    <property type="match status" value="1"/>
</dbReference>
<dbReference type="SUPFAM" id="SSF57938">
    <property type="entry name" value="DnaJ/Hsp40 cysteine-rich domain"/>
    <property type="match status" value="1"/>
</dbReference>
<dbReference type="Gene3D" id="2.60.260.20">
    <property type="entry name" value="Urease metallochaperone UreE, N-terminal domain"/>
    <property type="match status" value="2"/>
</dbReference>
<keyword evidence="3" id="KW-0597">Phosphoprotein</keyword>
<feature type="region of interest" description="Disordered" evidence="13">
    <location>
        <begin position="568"/>
        <end position="608"/>
    </location>
</feature>
<feature type="domain" description="J" evidence="14">
    <location>
        <begin position="217"/>
        <end position="279"/>
    </location>
</feature>
<evidence type="ECO:0000256" key="9">
    <source>
        <dbReference type="ARBA" id="ARBA00023186"/>
    </source>
</evidence>
<feature type="zinc finger region" description="CR-type" evidence="12">
    <location>
        <begin position="333"/>
        <end position="417"/>
    </location>
</feature>
<evidence type="ECO:0000256" key="4">
    <source>
        <dbReference type="ARBA" id="ARBA00022723"/>
    </source>
</evidence>
<evidence type="ECO:0000256" key="12">
    <source>
        <dbReference type="PROSITE-ProRule" id="PRU00546"/>
    </source>
</evidence>
<dbReference type="GO" id="GO:0006457">
    <property type="term" value="P:protein folding"/>
    <property type="evidence" value="ECO:0007669"/>
    <property type="project" value="InterPro"/>
</dbReference>
<feature type="compositionally biased region" description="Polar residues" evidence="13">
    <location>
        <begin position="51"/>
        <end position="66"/>
    </location>
</feature>
<keyword evidence="6 12" id="KW-0863">Zinc-finger</keyword>
<evidence type="ECO:0000256" key="3">
    <source>
        <dbReference type="ARBA" id="ARBA00022553"/>
    </source>
</evidence>
<keyword evidence="11" id="KW-0636">Prenylation</keyword>
<reference evidence="16" key="1">
    <citation type="submission" date="2025-08" db="UniProtKB">
        <authorList>
            <consortium name="Ensembl"/>
        </authorList>
    </citation>
    <scope>IDENTIFICATION</scope>
</reference>
<dbReference type="Proteomes" id="UP000694399">
    <property type="component" value="Unassembled WGS sequence"/>
</dbReference>
<evidence type="ECO:0000313" key="16">
    <source>
        <dbReference type="Ensembl" id="ENSPLOP00000024026.1"/>
    </source>
</evidence>
<dbReference type="GeneTree" id="ENSGT00940000155707"/>
<dbReference type="FunFam" id="2.60.260.20:FF:000003">
    <property type="entry name" value="DnaJ subfamily A member 2"/>
    <property type="match status" value="1"/>
</dbReference>